<dbReference type="RefSeq" id="WP_207683417.1">
    <property type="nucleotide sequence ID" value="NZ_CP061800.1"/>
</dbReference>
<dbReference type="KEGG" id="dmm:dnm_048810"/>
<dbReference type="InterPro" id="IPR029063">
    <property type="entry name" value="SAM-dependent_MTases_sf"/>
</dbReference>
<protein>
    <recommendedName>
        <fullName evidence="3">DNA cytosine methyltransferase</fullName>
    </recommendedName>
</protein>
<keyword evidence="2" id="KW-1185">Reference proteome</keyword>
<dbReference type="Proteomes" id="UP000663722">
    <property type="component" value="Chromosome"/>
</dbReference>
<organism evidence="1 2">
    <name type="scientific">Desulfonema magnum</name>
    <dbReference type="NCBI Taxonomy" id="45655"/>
    <lineage>
        <taxon>Bacteria</taxon>
        <taxon>Pseudomonadati</taxon>
        <taxon>Thermodesulfobacteriota</taxon>
        <taxon>Desulfobacteria</taxon>
        <taxon>Desulfobacterales</taxon>
        <taxon>Desulfococcaceae</taxon>
        <taxon>Desulfonema</taxon>
    </lineage>
</organism>
<dbReference type="EMBL" id="CP061800">
    <property type="protein sequence ID" value="QTA88834.1"/>
    <property type="molecule type" value="Genomic_DNA"/>
</dbReference>
<evidence type="ECO:0008006" key="3">
    <source>
        <dbReference type="Google" id="ProtNLM"/>
    </source>
</evidence>
<evidence type="ECO:0000313" key="1">
    <source>
        <dbReference type="EMBL" id="QTA88834.1"/>
    </source>
</evidence>
<name>A0A975BN97_9BACT</name>
<accession>A0A975BN97</accession>
<dbReference type="AlphaFoldDB" id="A0A975BN97"/>
<proteinExistence type="predicted"/>
<dbReference type="Gene3D" id="3.40.50.150">
    <property type="entry name" value="Vaccinia Virus protein VP39"/>
    <property type="match status" value="1"/>
</dbReference>
<reference evidence="1" key="1">
    <citation type="journal article" date="2021" name="Microb. Physiol.">
        <title>Proteogenomic Insights into the Physiology of Marine, Sulfate-Reducing, Filamentous Desulfonema limicola and Desulfonema magnum.</title>
        <authorList>
            <person name="Schnaars V."/>
            <person name="Wohlbrand L."/>
            <person name="Scheve S."/>
            <person name="Hinrichs C."/>
            <person name="Reinhardt R."/>
            <person name="Rabus R."/>
        </authorList>
    </citation>
    <scope>NUCLEOTIDE SEQUENCE</scope>
    <source>
        <strain evidence="1">4be13</strain>
    </source>
</reference>
<gene>
    <name evidence="1" type="ORF">dnm_048810</name>
</gene>
<sequence length="238" mass="27286">MKCLKCAKQFKASRRDAVFCSDRCRVAYNRDKKRNNHVTDNSSKIIMSLCDFTGNWCEPYRKAGYTVRQADIKTGCDVRTLKFPGEIYGVLAAPPCTHFARSGARWWKSKGEQALLEALGIFDACCRIALFCNPVFWCFENPVGRLSQYVGKPKFTFNPCDYGDYGEAYTKKTCLWGKFNAPKPRNRLEPVTTKTGHHSIDEFYIHHRKRVIGSFEKRASARSETPKGFARAFFEANR</sequence>
<evidence type="ECO:0000313" key="2">
    <source>
        <dbReference type="Proteomes" id="UP000663722"/>
    </source>
</evidence>